<dbReference type="Gene3D" id="3.30.70.270">
    <property type="match status" value="1"/>
</dbReference>
<evidence type="ECO:0000259" key="1">
    <source>
        <dbReference type="PROSITE" id="PS50887"/>
    </source>
</evidence>
<dbReference type="GO" id="GO:0005886">
    <property type="term" value="C:plasma membrane"/>
    <property type="evidence" value="ECO:0007669"/>
    <property type="project" value="TreeGrafter"/>
</dbReference>
<dbReference type="GO" id="GO:0052621">
    <property type="term" value="F:diguanylate cyclase activity"/>
    <property type="evidence" value="ECO:0007669"/>
    <property type="project" value="TreeGrafter"/>
</dbReference>
<organism evidence="3">
    <name type="scientific">hydrothermal vent metagenome</name>
    <dbReference type="NCBI Taxonomy" id="652676"/>
    <lineage>
        <taxon>unclassified sequences</taxon>
        <taxon>metagenomes</taxon>
        <taxon>ecological metagenomes</taxon>
    </lineage>
</organism>
<dbReference type="GO" id="GO:0043709">
    <property type="term" value="P:cell adhesion involved in single-species biofilm formation"/>
    <property type="evidence" value="ECO:0007669"/>
    <property type="project" value="TreeGrafter"/>
</dbReference>
<dbReference type="PROSITE" id="PS51371">
    <property type="entry name" value="CBS"/>
    <property type="match status" value="2"/>
</dbReference>
<dbReference type="SMART" id="SM00267">
    <property type="entry name" value="GGDEF"/>
    <property type="match status" value="1"/>
</dbReference>
<evidence type="ECO:0008006" key="4">
    <source>
        <dbReference type="Google" id="ProtNLM"/>
    </source>
</evidence>
<dbReference type="InterPro" id="IPR046342">
    <property type="entry name" value="CBS_dom_sf"/>
</dbReference>
<dbReference type="Pfam" id="PF00571">
    <property type="entry name" value="CBS"/>
    <property type="match status" value="4"/>
</dbReference>
<dbReference type="AlphaFoldDB" id="A0A1W1B8Q3"/>
<dbReference type="InterPro" id="IPR000160">
    <property type="entry name" value="GGDEF_dom"/>
</dbReference>
<feature type="domain" description="CBS" evidence="2">
    <location>
        <begin position="137"/>
        <end position="193"/>
    </location>
</feature>
<evidence type="ECO:0000259" key="2">
    <source>
        <dbReference type="PROSITE" id="PS51371"/>
    </source>
</evidence>
<reference evidence="3" key="1">
    <citation type="submission" date="2016-10" db="EMBL/GenBank/DDBJ databases">
        <authorList>
            <person name="de Groot N.N."/>
        </authorList>
    </citation>
    <scope>NUCLEOTIDE SEQUENCE</scope>
</reference>
<evidence type="ECO:0000313" key="3">
    <source>
        <dbReference type="EMBL" id="SFV49880.1"/>
    </source>
</evidence>
<sequence>MKFPKVGDIATREVVSVSRSDTLSYAVELMTKSNHRNIVVKEGKEFFVLGVFDVINFKNFYDDLDIPLSSLHLSKLPTISKEKNILEAFDEIKSSDFLCVIDEKGEFYGLITHSDITASMDPNILMESYQLEEFLTIGKKVETAFEDAITIDVFRDMSRYSYDNVIIVDKNRKPIGILTTKNIISLIKLDKDLSRPIKEYMITPVETISYKSTIKETLTYIQTKHFKRAVIVDEKERFVGVISQSELIALTYSNWVSFMHQHQEELYEINTLLHHKTKEYEKLAKTDALTGLYNRYKFSELFLHEYNLMLQKESKISLLMLDIDHFKKINDTYGHEIGDRVLVEISNTILQTLRNSDTVARWGGEEFVILLPNADIEVAKKVANNIRTAIEKREISIAKRVTVSIGVTEVKKGDTLEKALNRADSALYDAKKSGRNCVKISNEEAL</sequence>
<dbReference type="CDD" id="cd01949">
    <property type="entry name" value="GGDEF"/>
    <property type="match status" value="1"/>
</dbReference>
<dbReference type="EMBL" id="FPHB01000006">
    <property type="protein sequence ID" value="SFV49880.1"/>
    <property type="molecule type" value="Genomic_DNA"/>
</dbReference>
<name>A0A1W1B8Q3_9ZZZZ</name>
<feature type="domain" description="CBS" evidence="2">
    <location>
        <begin position="201"/>
        <end position="257"/>
    </location>
</feature>
<dbReference type="PANTHER" id="PTHR45138">
    <property type="entry name" value="REGULATORY COMPONENTS OF SENSORY TRANSDUCTION SYSTEM"/>
    <property type="match status" value="1"/>
</dbReference>
<proteinExistence type="predicted"/>
<dbReference type="SUPFAM" id="SSF54631">
    <property type="entry name" value="CBS-domain pair"/>
    <property type="match status" value="2"/>
</dbReference>
<protein>
    <recommendedName>
        <fullName evidence="4">Diguanylate cyclase</fullName>
    </recommendedName>
</protein>
<dbReference type="SUPFAM" id="SSF55073">
    <property type="entry name" value="Nucleotide cyclase"/>
    <property type="match status" value="1"/>
</dbReference>
<dbReference type="InterPro" id="IPR029787">
    <property type="entry name" value="Nucleotide_cyclase"/>
</dbReference>
<dbReference type="CDD" id="cd02205">
    <property type="entry name" value="CBS_pair_SF"/>
    <property type="match status" value="2"/>
</dbReference>
<gene>
    <name evidence="3" type="ORF">MNB_SM-7-1471</name>
</gene>
<accession>A0A1W1B8Q3</accession>
<dbReference type="Pfam" id="PF00990">
    <property type="entry name" value="GGDEF"/>
    <property type="match status" value="1"/>
</dbReference>
<dbReference type="InterPro" id="IPR000644">
    <property type="entry name" value="CBS_dom"/>
</dbReference>
<dbReference type="NCBIfam" id="TIGR00254">
    <property type="entry name" value="GGDEF"/>
    <property type="match status" value="1"/>
</dbReference>
<dbReference type="SMART" id="SM00116">
    <property type="entry name" value="CBS"/>
    <property type="match status" value="4"/>
</dbReference>
<dbReference type="FunFam" id="3.30.70.270:FF:000001">
    <property type="entry name" value="Diguanylate cyclase domain protein"/>
    <property type="match status" value="1"/>
</dbReference>
<dbReference type="PROSITE" id="PS50887">
    <property type="entry name" value="GGDEF"/>
    <property type="match status" value="1"/>
</dbReference>
<dbReference type="GO" id="GO:1902201">
    <property type="term" value="P:negative regulation of bacterial-type flagellum-dependent cell motility"/>
    <property type="evidence" value="ECO:0007669"/>
    <property type="project" value="TreeGrafter"/>
</dbReference>
<dbReference type="PANTHER" id="PTHR45138:SF9">
    <property type="entry name" value="DIGUANYLATE CYCLASE DGCM-RELATED"/>
    <property type="match status" value="1"/>
</dbReference>
<dbReference type="InterPro" id="IPR043128">
    <property type="entry name" value="Rev_trsase/Diguanyl_cyclase"/>
</dbReference>
<feature type="domain" description="GGDEF" evidence="1">
    <location>
        <begin position="314"/>
        <end position="443"/>
    </location>
</feature>
<dbReference type="Gene3D" id="3.10.580.10">
    <property type="entry name" value="CBS-domain"/>
    <property type="match status" value="3"/>
</dbReference>
<dbReference type="InterPro" id="IPR050469">
    <property type="entry name" value="Diguanylate_Cyclase"/>
</dbReference>